<organism evidence="2 3">
    <name type="scientific">Schizosaccharomyces cryophilus (strain OY26 / ATCC MYA-4695 / CBS 11777 / NBRC 106824 / NRRL Y48691)</name>
    <name type="common">Fission yeast</name>
    <dbReference type="NCBI Taxonomy" id="653667"/>
    <lineage>
        <taxon>Eukaryota</taxon>
        <taxon>Fungi</taxon>
        <taxon>Dikarya</taxon>
        <taxon>Ascomycota</taxon>
        <taxon>Taphrinomycotina</taxon>
        <taxon>Schizosaccharomycetes</taxon>
        <taxon>Schizosaccharomycetales</taxon>
        <taxon>Schizosaccharomycetaceae</taxon>
        <taxon>Schizosaccharomyces</taxon>
    </lineage>
</organism>
<feature type="compositionally biased region" description="Basic and acidic residues" evidence="1">
    <location>
        <begin position="89"/>
        <end position="98"/>
    </location>
</feature>
<accession>S9VWK1</accession>
<reference evidence="2 3" key="1">
    <citation type="journal article" date="2011" name="Science">
        <title>Comparative functional genomics of the fission yeasts.</title>
        <authorList>
            <person name="Rhind N."/>
            <person name="Chen Z."/>
            <person name="Yassour M."/>
            <person name="Thompson D.A."/>
            <person name="Haas B.J."/>
            <person name="Habib N."/>
            <person name="Wapinski I."/>
            <person name="Roy S."/>
            <person name="Lin M.F."/>
            <person name="Heiman D.I."/>
            <person name="Young S.K."/>
            <person name="Furuya K."/>
            <person name="Guo Y."/>
            <person name="Pidoux A."/>
            <person name="Chen H.M."/>
            <person name="Robbertse B."/>
            <person name="Goldberg J.M."/>
            <person name="Aoki K."/>
            <person name="Bayne E.H."/>
            <person name="Berlin A.M."/>
            <person name="Desjardins C.A."/>
            <person name="Dobbs E."/>
            <person name="Dukaj L."/>
            <person name="Fan L."/>
            <person name="FitzGerald M.G."/>
            <person name="French C."/>
            <person name="Gujja S."/>
            <person name="Hansen K."/>
            <person name="Keifenheim D."/>
            <person name="Levin J.Z."/>
            <person name="Mosher R.A."/>
            <person name="Mueller C.A."/>
            <person name="Pfiffner J."/>
            <person name="Priest M."/>
            <person name="Russ C."/>
            <person name="Smialowska A."/>
            <person name="Swoboda P."/>
            <person name="Sykes S.M."/>
            <person name="Vaughn M."/>
            <person name="Vengrova S."/>
            <person name="Yoder R."/>
            <person name="Zeng Q."/>
            <person name="Allshire R."/>
            <person name="Baulcombe D."/>
            <person name="Birren B.W."/>
            <person name="Brown W."/>
            <person name="Ekwall K."/>
            <person name="Kellis M."/>
            <person name="Leatherwood J."/>
            <person name="Levin H."/>
            <person name="Margalit H."/>
            <person name="Martienssen R."/>
            <person name="Nieduszynski C.A."/>
            <person name="Spatafora J.W."/>
            <person name="Friedman N."/>
            <person name="Dalgaard J.Z."/>
            <person name="Baumann P."/>
            <person name="Niki H."/>
            <person name="Regev A."/>
            <person name="Nusbaum C."/>
        </authorList>
    </citation>
    <scope>NUCLEOTIDE SEQUENCE [LARGE SCALE GENOMIC DNA]</scope>
    <source>
        <strain evidence="3">OY26 / ATCC MYA-4695 / CBS 11777 / NBRC 106824 / NRRL Y48691</strain>
    </source>
</reference>
<dbReference type="EMBL" id="KE546992">
    <property type="protein sequence ID" value="EPY50634.1"/>
    <property type="molecule type" value="Genomic_DNA"/>
</dbReference>
<protein>
    <submittedName>
        <fullName evidence="2">Fungal protein</fullName>
    </submittedName>
</protein>
<feature type="region of interest" description="Disordered" evidence="1">
    <location>
        <begin position="1"/>
        <end position="126"/>
    </location>
</feature>
<dbReference type="OMA" id="RIHLVHD"/>
<feature type="compositionally biased region" description="Basic and acidic residues" evidence="1">
    <location>
        <begin position="45"/>
        <end position="54"/>
    </location>
</feature>
<dbReference type="HOGENOM" id="CLU_034224_0_1_1"/>
<dbReference type="STRING" id="653667.S9VWK1"/>
<feature type="compositionally biased region" description="Basic and acidic residues" evidence="1">
    <location>
        <begin position="28"/>
        <end position="39"/>
    </location>
</feature>
<evidence type="ECO:0000256" key="1">
    <source>
        <dbReference type="SAM" id="MobiDB-lite"/>
    </source>
</evidence>
<evidence type="ECO:0000313" key="3">
    <source>
        <dbReference type="Proteomes" id="UP000015464"/>
    </source>
</evidence>
<dbReference type="PANTHER" id="PTHR28265">
    <property type="entry name" value="MAINTENANCE OF TELOMERE CAPPING PROTEIN 1"/>
    <property type="match status" value="1"/>
</dbReference>
<gene>
    <name evidence="2" type="ORF">SPOG_00824</name>
</gene>
<evidence type="ECO:0000313" key="2">
    <source>
        <dbReference type="EMBL" id="EPY50634.1"/>
    </source>
</evidence>
<dbReference type="RefSeq" id="XP_013024454.1">
    <property type="nucleotide sequence ID" value="XM_013169000.1"/>
</dbReference>
<proteinExistence type="predicted"/>
<dbReference type="OrthoDB" id="5594977at2759"/>
<dbReference type="AlphaFoldDB" id="S9VWK1"/>
<dbReference type="PANTHER" id="PTHR28265:SF1">
    <property type="entry name" value="MAINTENANCE OF TELOMERE CAPPING PROTEIN 1"/>
    <property type="match status" value="1"/>
</dbReference>
<dbReference type="GeneID" id="25035155"/>
<feature type="compositionally biased region" description="Polar residues" evidence="1">
    <location>
        <begin position="99"/>
        <end position="113"/>
    </location>
</feature>
<keyword evidence="3" id="KW-1185">Reference proteome</keyword>
<dbReference type="Pfam" id="PF10310">
    <property type="entry name" value="DUF5427"/>
    <property type="match status" value="1"/>
</dbReference>
<name>S9VWK1_SCHCR</name>
<dbReference type="InterPro" id="IPR018814">
    <property type="entry name" value="DUF5427"/>
</dbReference>
<dbReference type="eggNOG" id="ENOG502QU4J">
    <property type="taxonomic scope" value="Eukaryota"/>
</dbReference>
<feature type="compositionally biased region" description="Polar residues" evidence="1">
    <location>
        <begin position="74"/>
        <end position="87"/>
    </location>
</feature>
<dbReference type="Proteomes" id="UP000015464">
    <property type="component" value="Unassembled WGS sequence"/>
</dbReference>
<sequence>MSKGNEVNDDVESLMASLDQLGVENAESESKPEQKDSTESNHQVHPAENEKEILDFLDELENDKRETAIKEPSNGATQEPSETSNTPAEPKEKLKNEPSHNPTSEGPNIQNIKGGNENPKEDTKNNWFGGLWSSASAAVRSAEQHVRSMKNLEETTHWDNHVRKMMDLNKLGDIGNGIRSKALPTLSNTFHNVMNVVAPPIQDHEILQVTVFHDLAGFSHVDRIIYDSFDNVMSQVEGGDLTVLLDKEAKVRSRTSDLYENFASCNGLLEAKKLAKENLAEPLQHAKKLVQESHSNEKSAEENNQHAEGSSVRVTQLFLSIQAFTTKLKEISDTEQLCFLLYLKDVSHDLEFFTTSQPIPLEWHQWAVDDRYIKLFGPTAILPNEWAVQWTENCISLAAGILAQMYTSKRMALGDPALFANLDNRQGEEEKEQQSAYYDGLVYT</sequence>